<evidence type="ECO:0000313" key="2">
    <source>
        <dbReference type="Proteomes" id="UP001163321"/>
    </source>
</evidence>
<name>A0ACC0VZN5_9STRA</name>
<accession>A0ACC0VZN5</accession>
<sequence length="78" mass="8288">MSPSVLDGAALHTMLATNDGYLGIKWQAEHAFGGKRDVCFVERVGYTVDQDGHKVAFDAMAPSMSPSVYPSPSLPACS</sequence>
<evidence type="ECO:0000313" key="1">
    <source>
        <dbReference type="EMBL" id="KAI9911962.1"/>
    </source>
</evidence>
<organism evidence="1 2">
    <name type="scientific">Peronosclerospora sorghi</name>
    <dbReference type="NCBI Taxonomy" id="230839"/>
    <lineage>
        <taxon>Eukaryota</taxon>
        <taxon>Sar</taxon>
        <taxon>Stramenopiles</taxon>
        <taxon>Oomycota</taxon>
        <taxon>Peronosporomycetes</taxon>
        <taxon>Peronosporales</taxon>
        <taxon>Peronosporaceae</taxon>
        <taxon>Peronosclerospora</taxon>
    </lineage>
</organism>
<keyword evidence="2" id="KW-1185">Reference proteome</keyword>
<protein>
    <submittedName>
        <fullName evidence="1">Uncharacterized protein</fullName>
    </submittedName>
</protein>
<dbReference type="EMBL" id="CM047584">
    <property type="protein sequence ID" value="KAI9911962.1"/>
    <property type="molecule type" value="Genomic_DNA"/>
</dbReference>
<comment type="caution">
    <text evidence="1">The sequence shown here is derived from an EMBL/GenBank/DDBJ whole genome shotgun (WGS) entry which is preliminary data.</text>
</comment>
<reference evidence="1 2" key="1">
    <citation type="journal article" date="2022" name="bioRxiv">
        <title>The genome of the oomycete Peronosclerospora sorghi, a cosmopolitan pathogen of maize and sorghum, is inflated with dispersed pseudogenes.</title>
        <authorList>
            <person name="Fletcher K."/>
            <person name="Martin F."/>
            <person name="Isakeit T."/>
            <person name="Cavanaugh K."/>
            <person name="Magill C."/>
            <person name="Michelmore R."/>
        </authorList>
    </citation>
    <scope>NUCLEOTIDE SEQUENCE [LARGE SCALE GENOMIC DNA]</scope>
    <source>
        <strain evidence="1">P6</strain>
    </source>
</reference>
<gene>
    <name evidence="1" type="ORF">PsorP6_009498</name>
</gene>
<dbReference type="Proteomes" id="UP001163321">
    <property type="component" value="Chromosome 5"/>
</dbReference>
<proteinExistence type="predicted"/>